<evidence type="ECO:0000256" key="1">
    <source>
        <dbReference type="ARBA" id="ARBA00004651"/>
    </source>
</evidence>
<dbReference type="STRING" id="660518.SAMN05216218_11113"/>
<dbReference type="PANTHER" id="PTHR12677:SF59">
    <property type="entry name" value="GOLGI APPARATUS MEMBRANE PROTEIN TVP38-RELATED"/>
    <property type="match status" value="1"/>
</dbReference>
<evidence type="ECO:0000313" key="9">
    <source>
        <dbReference type="Proteomes" id="UP000199076"/>
    </source>
</evidence>
<feature type="domain" description="VTT" evidence="7">
    <location>
        <begin position="78"/>
        <end position="194"/>
    </location>
</feature>
<evidence type="ECO:0000259" key="7">
    <source>
        <dbReference type="Pfam" id="PF09335"/>
    </source>
</evidence>
<dbReference type="GO" id="GO:0005886">
    <property type="term" value="C:plasma membrane"/>
    <property type="evidence" value="ECO:0007669"/>
    <property type="project" value="UniProtKB-SubCell"/>
</dbReference>
<dbReference type="EMBL" id="FNBK01000011">
    <property type="protein sequence ID" value="SDF89641.1"/>
    <property type="molecule type" value="Genomic_DNA"/>
</dbReference>
<accession>A0A1G7PTS8</accession>
<dbReference type="Proteomes" id="UP000199076">
    <property type="component" value="Unassembled WGS sequence"/>
</dbReference>
<keyword evidence="5 6" id="KW-0472">Membrane</keyword>
<keyword evidence="3 6" id="KW-0812">Transmembrane</keyword>
<evidence type="ECO:0000256" key="6">
    <source>
        <dbReference type="SAM" id="Phobius"/>
    </source>
</evidence>
<name>A0A1G7PTS8_9EURY</name>
<keyword evidence="9" id="KW-1185">Reference proteome</keyword>
<keyword evidence="2" id="KW-1003">Cell membrane</keyword>
<evidence type="ECO:0000313" key="8">
    <source>
        <dbReference type="EMBL" id="SDF89641.1"/>
    </source>
</evidence>
<dbReference type="RefSeq" id="WP_092693531.1">
    <property type="nucleotide sequence ID" value="NZ_FNBK01000011.1"/>
</dbReference>
<dbReference type="AlphaFoldDB" id="A0A1G7PTS8"/>
<dbReference type="PANTHER" id="PTHR12677">
    <property type="entry name" value="GOLGI APPARATUS MEMBRANE PROTEIN TVP38-RELATED"/>
    <property type="match status" value="1"/>
</dbReference>
<gene>
    <name evidence="8" type="ORF">SAMN05216218_11113</name>
</gene>
<dbReference type="OrthoDB" id="235837at2157"/>
<feature type="transmembrane region" description="Helical" evidence="6">
    <location>
        <begin position="204"/>
        <end position="221"/>
    </location>
</feature>
<evidence type="ECO:0000256" key="5">
    <source>
        <dbReference type="ARBA" id="ARBA00023136"/>
    </source>
</evidence>
<evidence type="ECO:0000256" key="3">
    <source>
        <dbReference type="ARBA" id="ARBA00022692"/>
    </source>
</evidence>
<organism evidence="8 9">
    <name type="scientific">Halorientalis regularis</name>
    <dbReference type="NCBI Taxonomy" id="660518"/>
    <lineage>
        <taxon>Archaea</taxon>
        <taxon>Methanobacteriati</taxon>
        <taxon>Methanobacteriota</taxon>
        <taxon>Stenosarchaea group</taxon>
        <taxon>Halobacteria</taxon>
        <taxon>Halobacteriales</taxon>
        <taxon>Haloarculaceae</taxon>
        <taxon>Halorientalis</taxon>
    </lineage>
</organism>
<feature type="transmembrane region" description="Helical" evidence="6">
    <location>
        <begin position="96"/>
        <end position="114"/>
    </location>
</feature>
<sequence>MAEGRPTSVFESRAARRRFVAAAVAVVTAVVGLWLFVQAYLPMLADGAALRRFVDGYGVLAPLVFVALQAAQVVVAPIPGQVTAFASGYLFGSVRGTVYSLVGVTIGSAVAFWLSRRYGRPFVASVVREDLLVRFDAFVEEAGTVSLFVIFLIPGLPDDVLCFVGGLTDIDLPKLVAISFFGRLPAYVLVNVSGSGLASGDLRLTAVTLLILLVGSAWGFLNRERLLTYFE</sequence>
<keyword evidence="4 6" id="KW-1133">Transmembrane helix</keyword>
<protein>
    <submittedName>
        <fullName evidence="8">Uncharacterized membrane protein YdjX, TVP38/TMEM64 family, SNARE-associated domain</fullName>
    </submittedName>
</protein>
<evidence type="ECO:0000256" key="2">
    <source>
        <dbReference type="ARBA" id="ARBA00022475"/>
    </source>
</evidence>
<dbReference type="InterPro" id="IPR015414">
    <property type="entry name" value="TMEM64"/>
</dbReference>
<feature type="transmembrane region" description="Helical" evidence="6">
    <location>
        <begin position="53"/>
        <end position="76"/>
    </location>
</feature>
<evidence type="ECO:0000256" key="4">
    <source>
        <dbReference type="ARBA" id="ARBA00022989"/>
    </source>
</evidence>
<feature type="transmembrane region" description="Helical" evidence="6">
    <location>
        <begin position="20"/>
        <end position="41"/>
    </location>
</feature>
<proteinExistence type="predicted"/>
<dbReference type="Pfam" id="PF09335">
    <property type="entry name" value="VTT_dom"/>
    <property type="match status" value="1"/>
</dbReference>
<comment type="subcellular location">
    <subcellularLocation>
        <location evidence="1">Cell membrane</location>
        <topology evidence="1">Multi-pass membrane protein</topology>
    </subcellularLocation>
</comment>
<reference evidence="9" key="1">
    <citation type="submission" date="2016-10" db="EMBL/GenBank/DDBJ databases">
        <authorList>
            <person name="Varghese N."/>
            <person name="Submissions S."/>
        </authorList>
    </citation>
    <scope>NUCLEOTIDE SEQUENCE [LARGE SCALE GENOMIC DNA]</scope>
    <source>
        <strain evidence="9">IBRC-M 10760</strain>
    </source>
</reference>
<dbReference type="InterPro" id="IPR032816">
    <property type="entry name" value="VTT_dom"/>
</dbReference>